<accession>A0A0D7K7P1</accession>
<evidence type="ECO:0000256" key="2">
    <source>
        <dbReference type="SAM" id="SignalP"/>
    </source>
</evidence>
<feature type="signal peptide" evidence="2">
    <location>
        <begin position="1"/>
        <end position="22"/>
    </location>
</feature>
<dbReference type="InterPro" id="IPR039447">
    <property type="entry name" value="UreH-like_TM_dom"/>
</dbReference>
<keyword evidence="1" id="KW-0472">Membrane</keyword>
<name>A0A0D7K7P1_9BURK</name>
<dbReference type="OrthoDB" id="9155091at2"/>
<dbReference type="PANTHER" id="PTHR42208">
    <property type="entry name" value="HEAVY METAL TRANSPORTER-RELATED"/>
    <property type="match status" value="1"/>
</dbReference>
<dbReference type="PATRIC" id="fig|80878.5.peg.2018"/>
<dbReference type="AlphaFoldDB" id="A0A0D7K7P1"/>
<dbReference type="RefSeq" id="WP_044398627.1">
    <property type="nucleotide sequence ID" value="NZ_JXYQ01000036.1"/>
</dbReference>
<dbReference type="PANTHER" id="PTHR42208:SF1">
    <property type="entry name" value="HEAVY METAL TRANSPORTER"/>
    <property type="match status" value="1"/>
</dbReference>
<keyword evidence="1" id="KW-1133">Transmembrane helix</keyword>
<feature type="transmembrane region" description="Helical" evidence="1">
    <location>
        <begin position="179"/>
        <end position="199"/>
    </location>
</feature>
<sequence length="245" mass="26224">MSATVAWTALVMGLVGGSHCLAMCSAPCAAVVGAGRKPEGLTALEQPIQWTNKKPRSVQPWLRTGVFHGGRIVGYAALGAMAAWAMDSLAWLTQQTMALRPLWTLTHVAILAWGLMMLIQSRQPAWIEQAGRSVWGRVQPLLGSSTGVASAGALWAFMPCGLLYSALLVAALSGGPLQGAWTMALFAVGSGLWLVGGPLAWRWVRQRLGSLRGDWGTRISGALLCGVAVWALWMDLVYKPSLWCR</sequence>
<evidence type="ECO:0000313" key="5">
    <source>
        <dbReference type="Proteomes" id="UP000032566"/>
    </source>
</evidence>
<feature type="transmembrane region" description="Helical" evidence="1">
    <location>
        <begin position="102"/>
        <end position="119"/>
    </location>
</feature>
<feature type="transmembrane region" description="Helical" evidence="1">
    <location>
        <begin position="72"/>
        <end position="90"/>
    </location>
</feature>
<keyword evidence="1" id="KW-0812">Transmembrane</keyword>
<protein>
    <recommendedName>
        <fullName evidence="3">Urease accessory protein UreH-like transmembrane domain-containing protein</fullName>
    </recommendedName>
</protein>
<comment type="caution">
    <text evidence="4">The sequence shown here is derived from an EMBL/GenBank/DDBJ whole genome shotgun (WGS) entry which is preliminary data.</text>
</comment>
<reference evidence="4 5" key="1">
    <citation type="submission" date="2014-12" db="EMBL/GenBank/DDBJ databases">
        <title>Isolation of bacteria from lake water.</title>
        <authorList>
            <person name="Sheng K.-Y."/>
            <person name="Chin P.-S."/>
            <person name="Chan K.-G."/>
            <person name="Tan G.S."/>
        </authorList>
    </citation>
    <scope>NUCLEOTIDE SEQUENCE [LARGE SCALE GENOMIC DNA]</scope>
    <source>
        <strain evidence="4 5">KY4</strain>
    </source>
</reference>
<feature type="domain" description="Urease accessory protein UreH-like transmembrane" evidence="3">
    <location>
        <begin position="8"/>
        <end position="229"/>
    </location>
</feature>
<dbReference type="Pfam" id="PF13386">
    <property type="entry name" value="DsbD_2"/>
    <property type="match status" value="1"/>
</dbReference>
<feature type="transmembrane region" description="Helical" evidence="1">
    <location>
        <begin position="152"/>
        <end position="172"/>
    </location>
</feature>
<keyword evidence="2" id="KW-0732">Signal</keyword>
<gene>
    <name evidence="4" type="ORF">RP29_11695</name>
</gene>
<keyword evidence="5" id="KW-1185">Reference proteome</keyword>
<evidence type="ECO:0000256" key="1">
    <source>
        <dbReference type="SAM" id="Phobius"/>
    </source>
</evidence>
<dbReference type="STRING" id="80878.RP29_11695"/>
<feature type="chain" id="PRO_5002320581" description="Urease accessory protein UreH-like transmembrane domain-containing protein" evidence="2">
    <location>
        <begin position="23"/>
        <end position="245"/>
    </location>
</feature>
<dbReference type="Proteomes" id="UP000032566">
    <property type="component" value="Unassembled WGS sequence"/>
</dbReference>
<proteinExistence type="predicted"/>
<feature type="transmembrane region" description="Helical" evidence="1">
    <location>
        <begin position="219"/>
        <end position="238"/>
    </location>
</feature>
<organism evidence="4 5">
    <name type="scientific">Acidovorax temperans</name>
    <dbReference type="NCBI Taxonomy" id="80878"/>
    <lineage>
        <taxon>Bacteria</taxon>
        <taxon>Pseudomonadati</taxon>
        <taxon>Pseudomonadota</taxon>
        <taxon>Betaproteobacteria</taxon>
        <taxon>Burkholderiales</taxon>
        <taxon>Comamonadaceae</taxon>
        <taxon>Acidovorax</taxon>
    </lineage>
</organism>
<evidence type="ECO:0000313" key="4">
    <source>
        <dbReference type="EMBL" id="KJA10330.1"/>
    </source>
</evidence>
<dbReference type="EMBL" id="JXYQ01000036">
    <property type="protein sequence ID" value="KJA10330.1"/>
    <property type="molecule type" value="Genomic_DNA"/>
</dbReference>
<evidence type="ECO:0000259" key="3">
    <source>
        <dbReference type="Pfam" id="PF13386"/>
    </source>
</evidence>